<keyword evidence="2 3" id="KW-0378">Hydrolase</keyword>
<evidence type="ECO:0000313" key="6">
    <source>
        <dbReference type="Proteomes" id="UP000240506"/>
    </source>
</evidence>
<evidence type="ECO:0000256" key="3">
    <source>
        <dbReference type="RuleBase" id="RU003476"/>
    </source>
</evidence>
<dbReference type="EMBL" id="PYSG01000002">
    <property type="protein sequence ID" value="PTA51696.1"/>
    <property type="molecule type" value="Genomic_DNA"/>
</dbReference>
<reference evidence="5 6" key="1">
    <citation type="submission" date="2018-03" db="EMBL/GenBank/DDBJ databases">
        <authorList>
            <person name="Dailey F.E."/>
        </authorList>
    </citation>
    <scope>NUCLEOTIDE SEQUENCE [LARGE SCALE GENOMIC DNA]</scope>
    <source>
        <strain evidence="5 6">CW7</strain>
    </source>
</reference>
<evidence type="ECO:0000313" key="5">
    <source>
        <dbReference type="EMBL" id="PTA51696.1"/>
    </source>
</evidence>
<dbReference type="InterPro" id="IPR020084">
    <property type="entry name" value="NUDIX_hydrolase_CS"/>
</dbReference>
<sequence>MRLLKSTQDPAVNLLTARVFYRRAARAIVLLGDDILLLYTQKYHDYSLPGGGIDDGESLEAGLIRELQEETGALAIQILAPFGRYEEFRPWYREGANVVHMESFCYVCRIDTTLGQRGLGETRLEAHEIKNGMRPKWLNIHKAIAHNEKVQRNNPQKGQSIERETFLLKQIVLECL</sequence>
<dbReference type="PRINTS" id="PR00502">
    <property type="entry name" value="NUDIXFAMILY"/>
</dbReference>
<evidence type="ECO:0000256" key="2">
    <source>
        <dbReference type="ARBA" id="ARBA00022801"/>
    </source>
</evidence>
<dbReference type="CDD" id="cd02883">
    <property type="entry name" value="NUDIX_Hydrolase"/>
    <property type="match status" value="1"/>
</dbReference>
<dbReference type="PROSITE" id="PS51462">
    <property type="entry name" value="NUDIX"/>
    <property type="match status" value="1"/>
</dbReference>
<dbReference type="Gene3D" id="3.90.79.10">
    <property type="entry name" value="Nucleoside Triphosphate Pyrophosphohydrolase"/>
    <property type="match status" value="1"/>
</dbReference>
<feature type="domain" description="Nudix hydrolase" evidence="4">
    <location>
        <begin position="20"/>
        <end position="163"/>
    </location>
</feature>
<evidence type="ECO:0000256" key="1">
    <source>
        <dbReference type="ARBA" id="ARBA00001946"/>
    </source>
</evidence>
<comment type="caution">
    <text evidence="5">The sequence shown here is derived from an EMBL/GenBank/DDBJ whole genome shotgun (WGS) entry which is preliminary data.</text>
</comment>
<evidence type="ECO:0000259" key="4">
    <source>
        <dbReference type="PROSITE" id="PS51462"/>
    </source>
</evidence>
<dbReference type="RefSeq" id="WP_107884064.1">
    <property type="nucleotide sequence ID" value="NZ_PYSG01000002.1"/>
</dbReference>
<dbReference type="PANTHER" id="PTHR43046">
    <property type="entry name" value="GDP-MANNOSE MANNOSYL HYDROLASE"/>
    <property type="match status" value="1"/>
</dbReference>
<dbReference type="Proteomes" id="UP000240506">
    <property type="component" value="Unassembled WGS sequence"/>
</dbReference>
<dbReference type="InterPro" id="IPR015797">
    <property type="entry name" value="NUDIX_hydrolase-like_dom_sf"/>
</dbReference>
<keyword evidence="6" id="KW-1185">Reference proteome</keyword>
<comment type="cofactor">
    <cofactor evidence="1">
        <name>Mg(2+)</name>
        <dbReference type="ChEBI" id="CHEBI:18420"/>
    </cofactor>
</comment>
<gene>
    <name evidence="5" type="ORF">C9I43_06625</name>
</gene>
<dbReference type="InterPro" id="IPR000086">
    <property type="entry name" value="NUDIX_hydrolase_dom"/>
</dbReference>
<dbReference type="Pfam" id="PF00293">
    <property type="entry name" value="NUDIX"/>
    <property type="match status" value="1"/>
</dbReference>
<dbReference type="PROSITE" id="PS00893">
    <property type="entry name" value="NUDIX_BOX"/>
    <property type="match status" value="1"/>
</dbReference>
<dbReference type="PANTHER" id="PTHR43046:SF15">
    <property type="entry name" value="MUTT_NUDIX FAMILY PROTEIN"/>
    <property type="match status" value="1"/>
</dbReference>
<dbReference type="SUPFAM" id="SSF55811">
    <property type="entry name" value="Nudix"/>
    <property type="match status" value="1"/>
</dbReference>
<organism evidence="5 6">
    <name type="scientific">Shewanella morhuae</name>
    <dbReference type="NCBI Taxonomy" id="365591"/>
    <lineage>
        <taxon>Bacteria</taxon>
        <taxon>Pseudomonadati</taxon>
        <taxon>Pseudomonadota</taxon>
        <taxon>Gammaproteobacteria</taxon>
        <taxon>Alteromonadales</taxon>
        <taxon>Shewanellaceae</taxon>
        <taxon>Shewanella</taxon>
    </lineage>
</organism>
<proteinExistence type="inferred from homology"/>
<comment type="similarity">
    <text evidence="3">Belongs to the Nudix hydrolase family.</text>
</comment>
<accession>A0ABX5HXS1</accession>
<name>A0ABX5HXS1_9GAMM</name>
<protein>
    <submittedName>
        <fullName evidence="5">DNA mismatch repair protein MutT</fullName>
    </submittedName>
</protein>
<reference evidence="5 6" key="2">
    <citation type="submission" date="2018-04" db="EMBL/GenBank/DDBJ databases">
        <title>Genomic sequence of a freshwater isolate of Shewanella morhuae.</title>
        <authorList>
            <person name="Castillo D.E."/>
            <person name="Gram L."/>
        </authorList>
    </citation>
    <scope>NUCLEOTIDE SEQUENCE [LARGE SCALE GENOMIC DNA]</scope>
    <source>
        <strain evidence="5 6">CW7</strain>
    </source>
</reference>
<dbReference type="InterPro" id="IPR020476">
    <property type="entry name" value="Nudix_hydrolase"/>
</dbReference>